<dbReference type="AlphaFoldDB" id="A0A8I2KQD8"/>
<evidence type="ECO:0000313" key="3">
    <source>
        <dbReference type="Proteomes" id="UP000646877"/>
    </source>
</evidence>
<comment type="caution">
    <text evidence="2">The sequence shown here is derived from an EMBL/GenBank/DDBJ whole genome shotgun (WGS) entry which is preliminary data.</text>
</comment>
<gene>
    <name evidence="2" type="ORF">F9Y85_10110</name>
</gene>
<organism evidence="2 3">
    <name type="scientific">Pseudoalteromonas maricaloris</name>
    <dbReference type="NCBI Taxonomy" id="184924"/>
    <lineage>
        <taxon>Bacteria</taxon>
        <taxon>Pseudomonadati</taxon>
        <taxon>Pseudomonadota</taxon>
        <taxon>Gammaproteobacteria</taxon>
        <taxon>Alteromonadales</taxon>
        <taxon>Pseudoalteromonadaceae</taxon>
        <taxon>Pseudoalteromonas</taxon>
    </lineage>
</organism>
<reference evidence="2" key="1">
    <citation type="submission" date="2019-10" db="EMBL/GenBank/DDBJ databases">
        <authorList>
            <person name="Paulsen S."/>
        </authorList>
    </citation>
    <scope>NUCLEOTIDE SEQUENCE</scope>
    <source>
        <strain evidence="2">LMG 19692</strain>
    </source>
</reference>
<feature type="transmembrane region" description="Helical" evidence="1">
    <location>
        <begin position="124"/>
        <end position="146"/>
    </location>
</feature>
<keyword evidence="1" id="KW-1133">Transmembrane helix</keyword>
<protein>
    <submittedName>
        <fullName evidence="2">Zinc metallopeptidase</fullName>
    </submittedName>
</protein>
<feature type="transmembrane region" description="Helical" evidence="1">
    <location>
        <begin position="20"/>
        <end position="39"/>
    </location>
</feature>
<keyword evidence="1" id="KW-0812">Transmembrane</keyword>
<keyword evidence="1" id="KW-0472">Membrane</keyword>
<sequence>MFVALFNFVRATKNPKFKQLSGISFLLAGSYFLTIPTFYFCESKGWLTGTAGFYDLSIYFIFLFLDISTILLLVKLFKFPEFRLTRVVKSYVIGFLTVNSFLFVLIISEDIITNHRVDKEYRDWVYWLYTIGMYITDWLLIVVLLIPKDFLGLYAIIKERRWPLFKTDIPRST</sequence>
<feature type="transmembrane region" description="Helical" evidence="1">
    <location>
        <begin position="59"/>
        <end position="79"/>
    </location>
</feature>
<feature type="transmembrane region" description="Helical" evidence="1">
    <location>
        <begin position="91"/>
        <end position="112"/>
    </location>
</feature>
<evidence type="ECO:0000256" key="1">
    <source>
        <dbReference type="SAM" id="Phobius"/>
    </source>
</evidence>
<accession>A0A8I2KQD8</accession>
<evidence type="ECO:0000313" key="2">
    <source>
        <dbReference type="EMBL" id="NLR21667.1"/>
    </source>
</evidence>
<name>A0A8I2KQD8_9GAMM</name>
<dbReference type="Proteomes" id="UP000646877">
    <property type="component" value="Unassembled WGS sequence"/>
</dbReference>
<dbReference type="EMBL" id="WEIA01000005">
    <property type="protein sequence ID" value="NLR21667.1"/>
    <property type="molecule type" value="Genomic_DNA"/>
</dbReference>
<proteinExistence type="predicted"/>